<dbReference type="AlphaFoldDB" id="A0A4R6BNH0"/>
<organism evidence="1 2">
    <name type="scientific">Macrococcus hajekii</name>
    <dbReference type="NCBI Taxonomy" id="198482"/>
    <lineage>
        <taxon>Bacteria</taxon>
        <taxon>Bacillati</taxon>
        <taxon>Bacillota</taxon>
        <taxon>Bacilli</taxon>
        <taxon>Bacillales</taxon>
        <taxon>Staphylococcaceae</taxon>
        <taxon>Macrococcus</taxon>
    </lineage>
</organism>
<evidence type="ECO:0000313" key="2">
    <source>
        <dbReference type="Proteomes" id="UP000295328"/>
    </source>
</evidence>
<evidence type="ECO:0008006" key="3">
    <source>
        <dbReference type="Google" id="ProtNLM"/>
    </source>
</evidence>
<evidence type="ECO:0000313" key="1">
    <source>
        <dbReference type="EMBL" id="TDM03409.1"/>
    </source>
</evidence>
<reference evidence="1 2" key="1">
    <citation type="submission" date="2019-01" db="EMBL/GenBank/DDBJ databases">
        <title>Draft genome sequences of the type strains of six Macrococcus species.</title>
        <authorList>
            <person name="Mazhar S."/>
            <person name="Altermann E."/>
            <person name="Hill C."/>
            <person name="Mcauliffe O."/>
        </authorList>
    </citation>
    <scope>NUCLEOTIDE SEQUENCE [LARGE SCALE GENOMIC DNA]</scope>
    <source>
        <strain evidence="1 2">CCM4809</strain>
    </source>
</reference>
<dbReference type="Proteomes" id="UP000295328">
    <property type="component" value="Unassembled WGS sequence"/>
</dbReference>
<protein>
    <recommendedName>
        <fullName evidence="3">DUF4868 domain-containing protein</fullName>
    </recommendedName>
</protein>
<comment type="caution">
    <text evidence="1">The sequence shown here is derived from an EMBL/GenBank/DDBJ whole genome shotgun (WGS) entry which is preliminary data.</text>
</comment>
<dbReference type="RefSeq" id="WP_133429505.1">
    <property type="nucleotide sequence ID" value="NZ_BMCC01000001.1"/>
</dbReference>
<sequence>MARVKLMVYKLTTPILRRNAEQQDELIPDYFNFNTINFCIKRMFRKERVQRIKTFLNSKTIVLENYNDIYNENFAAGEFITVAHGYEATSIEIENLTETNNFTANEGIVNKVKFYIDKRNGLMYVEDDRNAVITMARIRSYFTVMGERKFYYREFNRLNTNYYIDSHRSLYDISLLVPLPFLQQLNSMKKLKSIEVTPNLETNNQNNNGLIKDLRDQALESEVGRFKAKIQLSDFDHEKLSEEMLGFIEYLAVNDRYSDVKVYGTLSDNVLRVFSPDTMTRDIITECEKDIYGWPDIDELFNQLLELIDEDAQLNRVQLVNNEIVNVDIENLEEENDGNL</sequence>
<name>A0A4R6BNH0_9STAP</name>
<gene>
    <name evidence="1" type="ORF">ERX37_04815</name>
</gene>
<proteinExistence type="predicted"/>
<keyword evidence="2" id="KW-1185">Reference proteome</keyword>
<accession>A0A4R6BNH0</accession>
<dbReference type="EMBL" id="SCWE01000001">
    <property type="protein sequence ID" value="TDM03409.1"/>
    <property type="molecule type" value="Genomic_DNA"/>
</dbReference>